<dbReference type="InterPro" id="IPR036890">
    <property type="entry name" value="HATPase_C_sf"/>
</dbReference>
<protein>
    <recommendedName>
        <fullName evidence="2">histidine kinase</fullName>
        <ecNumber evidence="2">2.7.13.3</ecNumber>
    </recommendedName>
</protein>
<feature type="transmembrane region" description="Helical" evidence="4">
    <location>
        <begin position="349"/>
        <end position="372"/>
    </location>
</feature>
<evidence type="ECO:0000259" key="5">
    <source>
        <dbReference type="PROSITE" id="PS50109"/>
    </source>
</evidence>
<dbReference type="CDD" id="cd00082">
    <property type="entry name" value="HisKA"/>
    <property type="match status" value="1"/>
</dbReference>
<name>A0A2W4CPA0_9HYPH</name>
<evidence type="ECO:0000256" key="4">
    <source>
        <dbReference type="SAM" id="Phobius"/>
    </source>
</evidence>
<evidence type="ECO:0000313" key="6">
    <source>
        <dbReference type="EMBL" id="PZM14607.1"/>
    </source>
</evidence>
<dbReference type="Pfam" id="PF02518">
    <property type="entry name" value="HATPase_c"/>
    <property type="match status" value="1"/>
</dbReference>
<dbReference type="InterPro" id="IPR003661">
    <property type="entry name" value="HisK_dim/P_dom"/>
</dbReference>
<dbReference type="AlphaFoldDB" id="A0A2W4CPA0"/>
<feature type="domain" description="Histidine kinase" evidence="5">
    <location>
        <begin position="406"/>
        <end position="622"/>
    </location>
</feature>
<gene>
    <name evidence="6" type="ORF">CPY51_10225</name>
</gene>
<dbReference type="SUPFAM" id="SSF47384">
    <property type="entry name" value="Homodimeric domain of signal transducing histidine kinase"/>
    <property type="match status" value="1"/>
</dbReference>
<evidence type="ECO:0000256" key="2">
    <source>
        <dbReference type="ARBA" id="ARBA00012438"/>
    </source>
</evidence>
<dbReference type="EMBL" id="PCDP01000032">
    <property type="protein sequence ID" value="PZM14607.1"/>
    <property type="molecule type" value="Genomic_DNA"/>
</dbReference>
<dbReference type="SMART" id="SM00387">
    <property type="entry name" value="HATPase_c"/>
    <property type="match status" value="1"/>
</dbReference>
<evidence type="ECO:0000313" key="7">
    <source>
        <dbReference type="Proteomes" id="UP000248925"/>
    </source>
</evidence>
<dbReference type="InterPro" id="IPR036097">
    <property type="entry name" value="HisK_dim/P_sf"/>
</dbReference>
<keyword evidence="3" id="KW-0597">Phosphoprotein</keyword>
<dbReference type="EC" id="2.7.13.3" evidence="2"/>
<dbReference type="SUPFAM" id="SSF55874">
    <property type="entry name" value="ATPase domain of HSP90 chaperone/DNA topoisomerase II/histidine kinase"/>
    <property type="match status" value="1"/>
</dbReference>
<keyword evidence="6" id="KW-0418">Kinase</keyword>
<dbReference type="GO" id="GO:0000155">
    <property type="term" value="F:phosphorelay sensor kinase activity"/>
    <property type="evidence" value="ECO:0007669"/>
    <property type="project" value="InterPro"/>
</dbReference>
<dbReference type="PANTHER" id="PTHR43065:SF42">
    <property type="entry name" value="TWO-COMPONENT SENSOR PPRA"/>
    <property type="match status" value="1"/>
</dbReference>
<evidence type="ECO:0000256" key="1">
    <source>
        <dbReference type="ARBA" id="ARBA00000085"/>
    </source>
</evidence>
<sequence length="626" mass="68687">MNRGRDREGRLRLPALRAAALALLVFANVSIAQAGSADHVPRILLLYPYDERIAATNIAGEAMRTELLQARAGKIDIFSEFLDLSRFPEQAHIARMAQYLAEKYAARTPDVIIALGEESARFIVDHRSAVAPAAKIIAAGFDSATAEKMGMPNDVIGAFTSFHIAKTAEMARRLQPDARHLFVIGGSSDFDRKWLAAAHADLEDFSKDYDTTYLEDMTIEELVARTARLPADSIVLALTVFKDRTGRNFIPREALKQIAATASAPIYGPYETYLDYGEVGGSTVTFASLGRTAADLAIELVDNKPVSSVETPQNFVADWRQLNRWGLKQANLPPGTLLMFKEPGLWEQHWLACLAAIAVVGVQAIVIAALLLERRRRHAAERRSRLHLLEVVHLNQSATAGALSSAVAHELNQPLGAIRINAEAVAIMLRSDKPDLALIEQILFDIQADDQRAGDIVSRMRGMLKKRNEIDWQEFDLNDVTSSALRILHGEAERRGVEVRSTQEPAELPVLADKVHLQQVILNLATNAMDAMLDNAAAEKIVMLATRLRRDKVEISVSDTGKGIPDERLASIFEPFYTTKPSGTGLGLSIARAIVEMYGGSISAGNCPEGGAIFRVLLPLRRKQVI</sequence>
<dbReference type="PRINTS" id="PR00344">
    <property type="entry name" value="BCTRLSENSOR"/>
</dbReference>
<evidence type="ECO:0000256" key="3">
    <source>
        <dbReference type="ARBA" id="ARBA00022553"/>
    </source>
</evidence>
<keyword evidence="4" id="KW-1133">Transmembrane helix</keyword>
<dbReference type="PANTHER" id="PTHR43065">
    <property type="entry name" value="SENSOR HISTIDINE KINASE"/>
    <property type="match status" value="1"/>
</dbReference>
<comment type="catalytic activity">
    <reaction evidence="1">
        <text>ATP + protein L-histidine = ADP + protein N-phospho-L-histidine.</text>
        <dbReference type="EC" id="2.7.13.3"/>
    </reaction>
</comment>
<dbReference type="OrthoDB" id="226486at2"/>
<dbReference type="Proteomes" id="UP000248925">
    <property type="component" value="Unassembled WGS sequence"/>
</dbReference>
<dbReference type="Gene3D" id="1.10.287.130">
    <property type="match status" value="1"/>
</dbReference>
<dbReference type="InterPro" id="IPR004358">
    <property type="entry name" value="Sig_transdc_His_kin-like_C"/>
</dbReference>
<reference evidence="6 7" key="1">
    <citation type="journal article" date="2018" name="Sci. Rep.">
        <title>Rhizobium tumorigenes sp. nov., a novel plant tumorigenic bacterium isolated from cane gall tumors on thornless blackberry.</title>
        <authorList>
            <person name="Kuzmanovi N."/>
            <person name="Smalla K."/>
            <person name="Gronow S."/>
            <person name="PuBawska J."/>
        </authorList>
    </citation>
    <scope>NUCLEOTIDE SEQUENCE [LARGE SCALE GENOMIC DNA]</scope>
    <source>
        <strain evidence="6 7">CCBAU 85046</strain>
    </source>
</reference>
<keyword evidence="7" id="KW-1185">Reference proteome</keyword>
<dbReference type="InterPro" id="IPR005467">
    <property type="entry name" value="His_kinase_dom"/>
</dbReference>
<dbReference type="Gene3D" id="3.30.565.10">
    <property type="entry name" value="Histidine kinase-like ATPase, C-terminal domain"/>
    <property type="match status" value="1"/>
</dbReference>
<keyword evidence="4" id="KW-0472">Membrane</keyword>
<accession>A0A2W4CPA0</accession>
<organism evidence="6 7">
    <name type="scientific">Rhizobium tubonense</name>
    <dbReference type="NCBI Taxonomy" id="484088"/>
    <lineage>
        <taxon>Bacteria</taxon>
        <taxon>Pseudomonadati</taxon>
        <taxon>Pseudomonadota</taxon>
        <taxon>Alphaproteobacteria</taxon>
        <taxon>Hyphomicrobiales</taxon>
        <taxon>Rhizobiaceae</taxon>
        <taxon>Rhizobium/Agrobacterium group</taxon>
        <taxon>Rhizobium</taxon>
    </lineage>
</organism>
<comment type="caution">
    <text evidence="6">The sequence shown here is derived from an EMBL/GenBank/DDBJ whole genome shotgun (WGS) entry which is preliminary data.</text>
</comment>
<dbReference type="PROSITE" id="PS50109">
    <property type="entry name" value="HIS_KIN"/>
    <property type="match status" value="1"/>
</dbReference>
<dbReference type="RefSeq" id="WP_111160138.1">
    <property type="nucleotide sequence ID" value="NZ_PCDP01000032.1"/>
</dbReference>
<keyword evidence="6" id="KW-0808">Transferase</keyword>
<dbReference type="InterPro" id="IPR003594">
    <property type="entry name" value="HATPase_dom"/>
</dbReference>
<keyword evidence="4" id="KW-0812">Transmembrane</keyword>
<proteinExistence type="predicted"/>